<dbReference type="GO" id="GO:0020037">
    <property type="term" value="F:heme binding"/>
    <property type="evidence" value="ECO:0007669"/>
    <property type="project" value="InterPro"/>
</dbReference>
<keyword evidence="10 13" id="KW-0408">Iron</keyword>
<dbReference type="PRINTS" id="PR00463">
    <property type="entry name" value="EP450I"/>
</dbReference>
<evidence type="ECO:0000256" key="10">
    <source>
        <dbReference type="ARBA" id="ARBA00023004"/>
    </source>
</evidence>
<keyword evidence="5 13" id="KW-0349">Heme</keyword>
<evidence type="ECO:0000256" key="7">
    <source>
        <dbReference type="ARBA" id="ARBA00022824"/>
    </source>
</evidence>
<evidence type="ECO:0000256" key="4">
    <source>
        <dbReference type="ARBA" id="ARBA00010617"/>
    </source>
</evidence>
<dbReference type="KEGG" id="bvk:117236904"/>
<keyword evidence="11 14" id="KW-0503">Monooxygenase</keyword>
<dbReference type="SUPFAM" id="SSF48264">
    <property type="entry name" value="Cytochrome P450"/>
    <property type="match status" value="1"/>
</dbReference>
<dbReference type="PROSITE" id="PS00086">
    <property type="entry name" value="CYTOCHROME_P450"/>
    <property type="match status" value="1"/>
</dbReference>
<dbReference type="GeneID" id="117236904"/>
<protein>
    <submittedName>
        <fullName evidence="17 18">Cytochrome P450 6k1-like</fullName>
    </submittedName>
</protein>
<feature type="binding site" description="axial binding residue" evidence="13">
    <location>
        <position position="455"/>
    </location>
    <ligand>
        <name>heme</name>
        <dbReference type="ChEBI" id="CHEBI:30413"/>
    </ligand>
    <ligandPart>
        <name>Fe</name>
        <dbReference type="ChEBI" id="CHEBI:18248"/>
    </ligandPart>
</feature>
<dbReference type="CDD" id="cd11056">
    <property type="entry name" value="CYP6-like"/>
    <property type="match status" value="1"/>
</dbReference>
<dbReference type="GO" id="GO:0016705">
    <property type="term" value="F:oxidoreductase activity, acting on paired donors, with incorporation or reduction of molecular oxygen"/>
    <property type="evidence" value="ECO:0007669"/>
    <property type="project" value="InterPro"/>
</dbReference>
<gene>
    <name evidence="17 18" type="primary">LOC117236904</name>
</gene>
<evidence type="ECO:0000256" key="6">
    <source>
        <dbReference type="ARBA" id="ARBA00022723"/>
    </source>
</evidence>
<evidence type="ECO:0000256" key="12">
    <source>
        <dbReference type="ARBA" id="ARBA00023136"/>
    </source>
</evidence>
<evidence type="ECO:0000313" key="17">
    <source>
        <dbReference type="RefSeq" id="XP_033356197.1"/>
    </source>
</evidence>
<keyword evidence="15" id="KW-1133">Transmembrane helix</keyword>
<dbReference type="FunFam" id="1.10.630.10:FF:000042">
    <property type="entry name" value="Cytochrome P450"/>
    <property type="match status" value="1"/>
</dbReference>
<comment type="subcellular location">
    <subcellularLocation>
        <location evidence="3">Endoplasmic reticulum membrane</location>
        <topology evidence="3">Peripheral membrane protein</topology>
    </subcellularLocation>
    <subcellularLocation>
        <location evidence="2">Microsome membrane</location>
        <topology evidence="2">Peripheral membrane protein</topology>
    </subcellularLocation>
</comment>
<dbReference type="Gene3D" id="1.10.630.10">
    <property type="entry name" value="Cytochrome P450"/>
    <property type="match status" value="1"/>
</dbReference>
<dbReference type="InterPro" id="IPR017972">
    <property type="entry name" value="Cyt_P450_CS"/>
</dbReference>
<keyword evidence="6 13" id="KW-0479">Metal-binding</keyword>
<organism evidence="16 17">
    <name type="scientific">Bombus vosnesenskii</name>
    <dbReference type="NCBI Taxonomy" id="207650"/>
    <lineage>
        <taxon>Eukaryota</taxon>
        <taxon>Metazoa</taxon>
        <taxon>Ecdysozoa</taxon>
        <taxon>Arthropoda</taxon>
        <taxon>Hexapoda</taxon>
        <taxon>Insecta</taxon>
        <taxon>Pterygota</taxon>
        <taxon>Neoptera</taxon>
        <taxon>Endopterygota</taxon>
        <taxon>Hymenoptera</taxon>
        <taxon>Apocrita</taxon>
        <taxon>Aculeata</taxon>
        <taxon>Apoidea</taxon>
        <taxon>Anthophila</taxon>
        <taxon>Apidae</taxon>
        <taxon>Bombus</taxon>
        <taxon>Pyrobombus</taxon>
    </lineage>
</organism>
<name>A0A6J3KSX9_9HYME</name>
<evidence type="ECO:0000256" key="15">
    <source>
        <dbReference type="SAM" id="Phobius"/>
    </source>
</evidence>
<dbReference type="RefSeq" id="XP_033356197.1">
    <property type="nucleotide sequence ID" value="XM_033500306.1"/>
</dbReference>
<keyword evidence="9 14" id="KW-0560">Oxidoreductase</keyword>
<dbReference type="RefSeq" id="XP_033356199.1">
    <property type="nucleotide sequence ID" value="XM_033500308.1"/>
</dbReference>
<keyword evidence="7" id="KW-0256">Endoplasmic reticulum</keyword>
<evidence type="ECO:0000256" key="13">
    <source>
        <dbReference type="PIRSR" id="PIRSR602401-1"/>
    </source>
</evidence>
<dbReference type="PANTHER" id="PTHR24292">
    <property type="entry name" value="CYTOCHROME P450"/>
    <property type="match status" value="1"/>
</dbReference>
<proteinExistence type="inferred from homology"/>
<evidence type="ECO:0000256" key="3">
    <source>
        <dbReference type="ARBA" id="ARBA00004406"/>
    </source>
</evidence>
<comment type="cofactor">
    <cofactor evidence="1 13">
        <name>heme</name>
        <dbReference type="ChEBI" id="CHEBI:30413"/>
    </cofactor>
</comment>
<dbReference type="PRINTS" id="PR00385">
    <property type="entry name" value="P450"/>
</dbReference>
<comment type="similarity">
    <text evidence="4 14">Belongs to the cytochrome P450 family.</text>
</comment>
<sequence length="515" mass="59162">MALLTPYWSLDGILIVWSLMIAAYLYMTRNFNYWTKRGVKQIPPTPFVGNFMDCLLSRTPAAIFVKNLYNYGEGLPFLGFYIFDKPYLLIRDPELVKHVLVSDFNYFANRYATADEKNDRLGYANLFMMKNPGWKSLRSKLTPMFTTGKIKKMFELMLVVADDLAKYLDSLHLEGNGKVIEFTDMCGNFTTDIIGSIAFGLKVGSLQNPKAAFREYGKAVFDFNFYRNLDLLTIFFCPWLVKYLKPKFFGKEANNFFRSVFWNAIEERIKSGQKRNDVTDLLIEMREKYKNDKNLKDYKFDGDDLVSQASIFFIAGFETSSTTISYTLQELALNPDIQKTLRAELQDALAETDGKITYDIVMTLPYLDMVISETLRKYPPLTFLDRITLADYKVPNFDLVIEKDTPIFISNVGAHHDPRYFPNPEKYDPLRFTEEAKRARQNFVYFPFGEGPHSCVGMRLGLMQSKLGVVQIMKDYEVFPCEETIIPTVHTPTGFTTTPLGGINLNIRKTATTAG</sequence>
<dbReference type="InterPro" id="IPR002401">
    <property type="entry name" value="Cyt_P450_E_grp-I"/>
</dbReference>
<evidence type="ECO:0000256" key="14">
    <source>
        <dbReference type="RuleBase" id="RU000461"/>
    </source>
</evidence>
<evidence type="ECO:0000256" key="9">
    <source>
        <dbReference type="ARBA" id="ARBA00023002"/>
    </source>
</evidence>
<dbReference type="InterPro" id="IPR001128">
    <property type="entry name" value="Cyt_P450"/>
</dbReference>
<keyword evidence="15" id="KW-0812">Transmembrane</keyword>
<keyword evidence="12 15" id="KW-0472">Membrane</keyword>
<evidence type="ECO:0000313" key="18">
    <source>
        <dbReference type="RefSeq" id="XP_033356199.1"/>
    </source>
</evidence>
<evidence type="ECO:0000256" key="5">
    <source>
        <dbReference type="ARBA" id="ARBA00022617"/>
    </source>
</evidence>
<dbReference type="AlphaFoldDB" id="A0A6J3KSX9"/>
<dbReference type="GO" id="GO:0004497">
    <property type="term" value="F:monooxygenase activity"/>
    <property type="evidence" value="ECO:0007669"/>
    <property type="project" value="UniProtKB-KW"/>
</dbReference>
<dbReference type="Proteomes" id="UP000504631">
    <property type="component" value="Unplaced"/>
</dbReference>
<keyword evidence="8" id="KW-0492">Microsome</keyword>
<dbReference type="Pfam" id="PF00067">
    <property type="entry name" value="p450"/>
    <property type="match status" value="1"/>
</dbReference>
<accession>A0A6J3KSX9</accession>
<dbReference type="GO" id="GO:0005789">
    <property type="term" value="C:endoplasmic reticulum membrane"/>
    <property type="evidence" value="ECO:0007669"/>
    <property type="project" value="UniProtKB-SubCell"/>
</dbReference>
<evidence type="ECO:0000256" key="1">
    <source>
        <dbReference type="ARBA" id="ARBA00001971"/>
    </source>
</evidence>
<evidence type="ECO:0000256" key="11">
    <source>
        <dbReference type="ARBA" id="ARBA00023033"/>
    </source>
</evidence>
<dbReference type="GO" id="GO:0005506">
    <property type="term" value="F:iron ion binding"/>
    <property type="evidence" value="ECO:0007669"/>
    <property type="project" value="InterPro"/>
</dbReference>
<dbReference type="InterPro" id="IPR050476">
    <property type="entry name" value="Insect_CytP450_Detox"/>
</dbReference>
<evidence type="ECO:0000256" key="2">
    <source>
        <dbReference type="ARBA" id="ARBA00004174"/>
    </source>
</evidence>
<keyword evidence="16" id="KW-1185">Reference proteome</keyword>
<feature type="transmembrane region" description="Helical" evidence="15">
    <location>
        <begin position="6"/>
        <end position="27"/>
    </location>
</feature>
<evidence type="ECO:0000256" key="8">
    <source>
        <dbReference type="ARBA" id="ARBA00022848"/>
    </source>
</evidence>
<evidence type="ECO:0000313" key="16">
    <source>
        <dbReference type="Proteomes" id="UP000504631"/>
    </source>
</evidence>
<dbReference type="InterPro" id="IPR036396">
    <property type="entry name" value="Cyt_P450_sf"/>
</dbReference>
<dbReference type="PANTHER" id="PTHR24292:SF45">
    <property type="entry name" value="CYTOCHROME P450 6G1-RELATED"/>
    <property type="match status" value="1"/>
</dbReference>
<reference evidence="17 18" key="1">
    <citation type="submission" date="2025-04" db="UniProtKB">
        <authorList>
            <consortium name="RefSeq"/>
        </authorList>
    </citation>
    <scope>IDENTIFICATION</scope>
    <source>
        <tissue evidence="17 18">Muscle</tissue>
    </source>
</reference>